<feature type="transmembrane region" description="Helical" evidence="7">
    <location>
        <begin position="241"/>
        <end position="262"/>
    </location>
</feature>
<keyword evidence="4 7" id="KW-1133">Transmembrane helix</keyword>
<feature type="transmembrane region" description="Helical" evidence="7">
    <location>
        <begin position="94"/>
        <end position="114"/>
    </location>
</feature>
<feature type="transmembrane region" description="Helical" evidence="7">
    <location>
        <begin position="217"/>
        <end position="235"/>
    </location>
</feature>
<keyword evidence="3 7" id="KW-0653">Protein transport</keyword>
<accession>A0A1G6SWC4</accession>
<evidence type="ECO:0000256" key="1">
    <source>
        <dbReference type="ARBA" id="ARBA00004141"/>
    </source>
</evidence>
<dbReference type="PRINTS" id="PR01840">
    <property type="entry name" value="TATCFAMILY"/>
</dbReference>
<comment type="function">
    <text evidence="7">Part of the twin-arginine translocation (Tat) system that transports large folded proteins containing a characteristic twin-arginine motif in their signal peptide across membranes. Together with TatB, TatC is part of a receptor directly interacting with Tat signal peptides.</text>
</comment>
<dbReference type="GO" id="GO:0043953">
    <property type="term" value="P:protein transport by the Tat complex"/>
    <property type="evidence" value="ECO:0007669"/>
    <property type="project" value="UniProtKB-UniRule"/>
</dbReference>
<comment type="subunit">
    <text evidence="7">The Tat system comprises two distinct complexes: a TatABC complex, containing multiple copies of TatA, TatB and TatC subunits, and a separate TatA complex, containing only TatA subunits. Substrates initially bind to the TatABC complex, which probably triggers association of the separate TatA complex to form the active translocon.</text>
</comment>
<dbReference type="GO" id="GO:0009977">
    <property type="term" value="F:proton motive force dependent protein transmembrane transporter activity"/>
    <property type="evidence" value="ECO:0007669"/>
    <property type="project" value="TreeGrafter"/>
</dbReference>
<dbReference type="GO" id="GO:0065002">
    <property type="term" value="P:intracellular protein transmembrane transport"/>
    <property type="evidence" value="ECO:0007669"/>
    <property type="project" value="TreeGrafter"/>
</dbReference>
<dbReference type="PANTHER" id="PTHR30371">
    <property type="entry name" value="SEC-INDEPENDENT PROTEIN TRANSLOCASE PROTEIN TATC"/>
    <property type="match status" value="1"/>
</dbReference>
<proteinExistence type="inferred from homology"/>
<organism evidence="8 9">
    <name type="scientific">Nocardioides lianchengensis</name>
    <dbReference type="NCBI Taxonomy" id="1045774"/>
    <lineage>
        <taxon>Bacteria</taxon>
        <taxon>Bacillati</taxon>
        <taxon>Actinomycetota</taxon>
        <taxon>Actinomycetes</taxon>
        <taxon>Propionibacteriales</taxon>
        <taxon>Nocardioidaceae</taxon>
        <taxon>Nocardioides</taxon>
    </lineage>
</organism>
<evidence type="ECO:0000256" key="3">
    <source>
        <dbReference type="ARBA" id="ARBA00022927"/>
    </source>
</evidence>
<dbReference type="GO" id="GO:0033281">
    <property type="term" value="C:TAT protein transport complex"/>
    <property type="evidence" value="ECO:0007669"/>
    <property type="project" value="UniProtKB-UniRule"/>
</dbReference>
<feature type="transmembrane region" description="Helical" evidence="7">
    <location>
        <begin position="135"/>
        <end position="155"/>
    </location>
</feature>
<dbReference type="HAMAP" id="MF_00902">
    <property type="entry name" value="TatC"/>
    <property type="match status" value="1"/>
</dbReference>
<reference evidence="8 9" key="1">
    <citation type="submission" date="2016-10" db="EMBL/GenBank/DDBJ databases">
        <authorList>
            <person name="de Groot N.N."/>
        </authorList>
    </citation>
    <scope>NUCLEOTIDE SEQUENCE [LARGE SCALE GENOMIC DNA]</scope>
    <source>
        <strain evidence="8 9">CGMCC 4.6858</strain>
    </source>
</reference>
<feature type="transmembrane region" description="Helical" evidence="7">
    <location>
        <begin position="182"/>
        <end position="205"/>
    </location>
</feature>
<evidence type="ECO:0000313" key="8">
    <source>
        <dbReference type="EMBL" id="SDD21041.1"/>
    </source>
</evidence>
<dbReference type="AlphaFoldDB" id="A0A1G6SWC4"/>
<keyword evidence="5 7" id="KW-0811">Translocation</keyword>
<evidence type="ECO:0000256" key="2">
    <source>
        <dbReference type="ARBA" id="ARBA00022692"/>
    </source>
</evidence>
<keyword evidence="7" id="KW-1003">Cell membrane</keyword>
<keyword evidence="2 7" id="KW-0812">Transmembrane</keyword>
<feature type="transmembrane region" description="Helical" evidence="7">
    <location>
        <begin position="41"/>
        <end position="59"/>
    </location>
</feature>
<dbReference type="NCBIfam" id="TIGR00945">
    <property type="entry name" value="tatC"/>
    <property type="match status" value="1"/>
</dbReference>
<comment type="subcellular location">
    <subcellularLocation>
        <location evidence="7">Cell membrane</location>
        <topology evidence="7">Multi-pass membrane protein</topology>
    </subcellularLocation>
    <subcellularLocation>
        <location evidence="1">Membrane</location>
        <topology evidence="1">Multi-pass membrane protein</topology>
    </subcellularLocation>
</comment>
<gene>
    <name evidence="7" type="primary">tatC</name>
    <name evidence="8" type="ORF">SAMN05421872_106306</name>
</gene>
<dbReference type="Pfam" id="PF00902">
    <property type="entry name" value="TatC"/>
    <property type="match status" value="1"/>
</dbReference>
<evidence type="ECO:0000313" key="9">
    <source>
        <dbReference type="Proteomes" id="UP000199034"/>
    </source>
</evidence>
<dbReference type="STRING" id="1045774.SAMN05421872_106306"/>
<keyword evidence="7" id="KW-0813">Transport</keyword>
<comment type="similarity">
    <text evidence="7">Belongs to the TatC family.</text>
</comment>
<dbReference type="PANTHER" id="PTHR30371:SF0">
    <property type="entry name" value="SEC-INDEPENDENT PROTEIN TRANSLOCASE PROTEIN TATC, CHLOROPLASTIC-RELATED"/>
    <property type="match status" value="1"/>
</dbReference>
<evidence type="ECO:0000256" key="4">
    <source>
        <dbReference type="ARBA" id="ARBA00022989"/>
    </source>
</evidence>
<dbReference type="EMBL" id="FMZM01000006">
    <property type="protein sequence ID" value="SDD21041.1"/>
    <property type="molecule type" value="Genomic_DNA"/>
</dbReference>
<evidence type="ECO:0000256" key="5">
    <source>
        <dbReference type="ARBA" id="ARBA00023010"/>
    </source>
</evidence>
<evidence type="ECO:0000256" key="6">
    <source>
        <dbReference type="ARBA" id="ARBA00023136"/>
    </source>
</evidence>
<dbReference type="Proteomes" id="UP000199034">
    <property type="component" value="Unassembled WGS sequence"/>
</dbReference>
<name>A0A1G6SWC4_9ACTN</name>
<keyword evidence="9" id="KW-1185">Reference proteome</keyword>
<keyword evidence="6 7" id="KW-0472">Membrane</keyword>
<dbReference type="InterPro" id="IPR002033">
    <property type="entry name" value="TatC"/>
</dbReference>
<protein>
    <recommendedName>
        <fullName evidence="7">Sec-independent protein translocase protein TatC</fullName>
    </recommendedName>
</protein>
<sequence length="284" mass="31313">MASSLPFAGILGLFSAKPQHPVGDDGRMALSDHLRELRARLLRCTLVLVVTFVVALFFYEELLELIKRPYVDAVEQLGGKVPSELVLSGVTSALLLQLKLCGVAAIVVSSPYWLMQIWGFIVPGLHQHEKRWTRLFAAVAGPLFFTGVALGYYVLPKGIEVLIGFTPVDVTNLVDFGEFFSFITRMLLVFGIAMEIPLFVIMLNLAGVVSGKAIGRYRPWIIIGTFVFAAVATPSTDPFSMLMLAIPMLVLFVIAEIVARLVDRARGRGRETTDQWDDDEVSPI</sequence>
<evidence type="ECO:0000256" key="7">
    <source>
        <dbReference type="HAMAP-Rule" id="MF_00902"/>
    </source>
</evidence>